<protein>
    <submittedName>
        <fullName evidence="1">Uncharacterized protein</fullName>
    </submittedName>
</protein>
<keyword evidence="2" id="KW-1185">Reference proteome</keyword>
<accession>I1DZS4</accession>
<dbReference type="AlphaFoldDB" id="I1DZS4"/>
<comment type="caution">
    <text evidence="1">The sequence shown here is derived from an EMBL/GenBank/DDBJ whole genome shotgun (WGS) entry which is preliminary data.</text>
</comment>
<evidence type="ECO:0000313" key="1">
    <source>
        <dbReference type="EMBL" id="GAB59552.1"/>
    </source>
</evidence>
<dbReference type="STRING" id="562729.RNAN_2558"/>
<proteinExistence type="predicted"/>
<name>I1DZS4_9GAMM</name>
<dbReference type="EMBL" id="BAFK01000014">
    <property type="protein sequence ID" value="GAB59552.1"/>
    <property type="molecule type" value="Genomic_DNA"/>
</dbReference>
<organism evidence="1 2">
    <name type="scientific">Rheinheimera nanhaiensis E407-8</name>
    <dbReference type="NCBI Taxonomy" id="562729"/>
    <lineage>
        <taxon>Bacteria</taxon>
        <taxon>Pseudomonadati</taxon>
        <taxon>Pseudomonadota</taxon>
        <taxon>Gammaproteobacteria</taxon>
        <taxon>Chromatiales</taxon>
        <taxon>Chromatiaceae</taxon>
        <taxon>Rheinheimera</taxon>
    </lineage>
</organism>
<dbReference type="Proteomes" id="UP000004374">
    <property type="component" value="Unassembled WGS sequence"/>
</dbReference>
<reference evidence="1 2" key="1">
    <citation type="journal article" date="2012" name="J. Bacteriol.">
        <title>Genome Sequence of the Protease-Producing Bacterium Rheinheimera nanhaiensis E407-8T, Isolated from Deep-Sea Sediment of the South China Sea.</title>
        <authorList>
            <person name="Zhang X.-Y."/>
            <person name="Zhang Y.-J."/>
            <person name="Qin Q.-L."/>
            <person name="Xie B.-B."/>
            <person name="Chen X.-L."/>
            <person name="Zhou B.-C."/>
            <person name="Zhang Y.-Z."/>
        </authorList>
    </citation>
    <scope>NUCLEOTIDE SEQUENCE [LARGE SCALE GENOMIC DNA]</scope>
    <source>
        <strain evidence="1 2">E407-8</strain>
    </source>
</reference>
<evidence type="ECO:0000313" key="2">
    <source>
        <dbReference type="Proteomes" id="UP000004374"/>
    </source>
</evidence>
<gene>
    <name evidence="1" type="ORF">RNAN_2558</name>
</gene>
<sequence>MLLGSHFLVRPDNLRDRRPDVDAFPPAFATLIGHAKACKAAGQPT</sequence>